<dbReference type="GO" id="GO:0035999">
    <property type="term" value="P:tetrahydrofolate interconversion"/>
    <property type="evidence" value="ECO:0007669"/>
    <property type="project" value="TreeGrafter"/>
</dbReference>
<evidence type="ECO:0000313" key="4">
    <source>
        <dbReference type="Proteomes" id="UP000054928"/>
    </source>
</evidence>
<dbReference type="GeneID" id="36400563"/>
<dbReference type="PANTHER" id="PTHR45754">
    <property type="entry name" value="METHYLENETETRAHYDROFOLATE REDUCTASE"/>
    <property type="match status" value="1"/>
</dbReference>
<sequence>MHACVAAQLDYEIQRFDVDTAFLYGRMDEEVYMRQPDGYEDVSELGLICLLHHALYGTKQAARAWYETLRSHFNKRGFESLKADPCVFFKTVSRVGFCAVIPYVNDLIVIAPELDDITLVRDGLKGQFDIKEIGEMRYCLGIEVRHDRASRTWELNQRCYIRKIAERFQLADYSDSFAAWKDEAFELWQTQWASAYPENSRSREVIQHIYDTYFLVNIVDNDYANEKSDIFSIFARIITETMDKEQLCARVVELETRRDKMFETLAAFQSLQKELKDELCAAHSKIADVCNENFQLKEKVRQLKAQLALSSI</sequence>
<proteinExistence type="predicted"/>
<feature type="domain" description="MTHFR SAM-binding regulatory" evidence="2">
    <location>
        <begin position="176"/>
        <end position="227"/>
    </location>
</feature>
<dbReference type="Proteomes" id="UP000054928">
    <property type="component" value="Unassembled WGS sequence"/>
</dbReference>
<evidence type="ECO:0000259" key="1">
    <source>
        <dbReference type="Pfam" id="PF07727"/>
    </source>
</evidence>
<dbReference type="InterPro" id="IPR053806">
    <property type="entry name" value="MTHFR_C"/>
</dbReference>
<dbReference type="GO" id="GO:0071949">
    <property type="term" value="F:FAD binding"/>
    <property type="evidence" value="ECO:0007669"/>
    <property type="project" value="TreeGrafter"/>
</dbReference>
<reference evidence="4" key="1">
    <citation type="submission" date="2014-09" db="EMBL/GenBank/DDBJ databases">
        <authorList>
            <person name="Sharma Rahul"/>
            <person name="Thines Marco"/>
        </authorList>
    </citation>
    <scope>NUCLEOTIDE SEQUENCE [LARGE SCALE GENOMIC DNA]</scope>
</reference>
<dbReference type="GO" id="GO:0009086">
    <property type="term" value="P:methionine biosynthetic process"/>
    <property type="evidence" value="ECO:0007669"/>
    <property type="project" value="TreeGrafter"/>
</dbReference>
<dbReference type="Pfam" id="PF21895">
    <property type="entry name" value="MTHFR_C"/>
    <property type="match status" value="1"/>
</dbReference>
<evidence type="ECO:0000313" key="3">
    <source>
        <dbReference type="EMBL" id="CEG48029.1"/>
    </source>
</evidence>
<feature type="domain" description="Reverse transcriptase Ty1/copia-type" evidence="1">
    <location>
        <begin position="4"/>
        <end position="173"/>
    </location>
</feature>
<name>A0A0P1B218_PLAHL</name>
<dbReference type="GO" id="GO:0005829">
    <property type="term" value="C:cytosol"/>
    <property type="evidence" value="ECO:0007669"/>
    <property type="project" value="TreeGrafter"/>
</dbReference>
<protein>
    <submittedName>
        <fullName evidence="3">Methylenetetrahydrofolate reductase</fullName>
    </submittedName>
</protein>
<dbReference type="GO" id="GO:0004489">
    <property type="term" value="F:methylenetetrahydrofolate reductase [NAD(P)H] activity"/>
    <property type="evidence" value="ECO:0007669"/>
    <property type="project" value="TreeGrafter"/>
</dbReference>
<dbReference type="PANTHER" id="PTHR45754:SF3">
    <property type="entry name" value="METHYLENETETRAHYDROFOLATE REDUCTASE (NADPH)"/>
    <property type="match status" value="1"/>
</dbReference>
<evidence type="ECO:0000259" key="2">
    <source>
        <dbReference type="Pfam" id="PF21895"/>
    </source>
</evidence>
<dbReference type="RefSeq" id="XP_024584398.1">
    <property type="nucleotide sequence ID" value="XM_024719062.1"/>
</dbReference>
<keyword evidence="4" id="KW-1185">Reference proteome</keyword>
<dbReference type="Pfam" id="PF07727">
    <property type="entry name" value="RVT_2"/>
    <property type="match status" value="1"/>
</dbReference>
<dbReference type="EMBL" id="CCYD01002887">
    <property type="protein sequence ID" value="CEG48029.1"/>
    <property type="molecule type" value="Genomic_DNA"/>
</dbReference>
<dbReference type="AlphaFoldDB" id="A0A0P1B218"/>
<organism evidence="3 4">
    <name type="scientific">Plasmopara halstedii</name>
    <name type="common">Downy mildew of sunflower</name>
    <dbReference type="NCBI Taxonomy" id="4781"/>
    <lineage>
        <taxon>Eukaryota</taxon>
        <taxon>Sar</taxon>
        <taxon>Stramenopiles</taxon>
        <taxon>Oomycota</taxon>
        <taxon>Peronosporomycetes</taxon>
        <taxon>Peronosporales</taxon>
        <taxon>Peronosporaceae</taxon>
        <taxon>Plasmopara</taxon>
    </lineage>
</organism>
<dbReference type="InterPro" id="IPR013103">
    <property type="entry name" value="RVT_2"/>
</dbReference>
<accession>A0A0P1B218</accession>
<dbReference type="STRING" id="4781.A0A0P1B218"/>
<dbReference type="OrthoDB" id="411615at2759"/>